<dbReference type="GO" id="GO:0140359">
    <property type="term" value="F:ABC-type transporter activity"/>
    <property type="evidence" value="ECO:0007669"/>
    <property type="project" value="InterPro"/>
</dbReference>
<dbReference type="PANTHER" id="PTHR30294:SF29">
    <property type="entry name" value="MULTIDRUG ABC TRANSPORTER PERMEASE YBHS-RELATED"/>
    <property type="match status" value="1"/>
</dbReference>
<feature type="transmembrane region" description="Helical" evidence="6">
    <location>
        <begin position="21"/>
        <end position="42"/>
    </location>
</feature>
<dbReference type="Gene3D" id="3.40.190.10">
    <property type="entry name" value="Periplasmic binding protein-like II"/>
    <property type="match status" value="1"/>
</dbReference>
<evidence type="ECO:0000256" key="2">
    <source>
        <dbReference type="ARBA" id="ARBA00022475"/>
    </source>
</evidence>
<dbReference type="PANTHER" id="PTHR30294">
    <property type="entry name" value="MEMBRANE COMPONENT OF ABC TRANSPORTER YHHJ-RELATED"/>
    <property type="match status" value="1"/>
</dbReference>
<reference evidence="8 9" key="1">
    <citation type="submission" date="2020-08" db="EMBL/GenBank/DDBJ databases">
        <title>Croceimicrobium hydrocarbonivorans gen. nov., sp. nov., a novel marine bacterium isolated from a bacterial consortium that degrades polyethylene terephthalate.</title>
        <authorList>
            <person name="Liu R."/>
        </authorList>
    </citation>
    <scope>NUCLEOTIDE SEQUENCE [LARGE SCALE GENOMIC DNA]</scope>
    <source>
        <strain evidence="8 9">A20-9</strain>
    </source>
</reference>
<dbReference type="RefSeq" id="WP_210757848.1">
    <property type="nucleotide sequence ID" value="NZ_CP060139.1"/>
</dbReference>
<dbReference type="Pfam" id="PF12698">
    <property type="entry name" value="ABC2_membrane_3"/>
    <property type="match status" value="1"/>
</dbReference>
<feature type="transmembrane region" description="Helical" evidence="6">
    <location>
        <begin position="306"/>
        <end position="325"/>
    </location>
</feature>
<dbReference type="EMBL" id="CP060139">
    <property type="protein sequence ID" value="QNR23319.1"/>
    <property type="molecule type" value="Genomic_DNA"/>
</dbReference>
<keyword evidence="3 6" id="KW-0812">Transmembrane</keyword>
<feature type="transmembrane region" description="Helical" evidence="6">
    <location>
        <begin position="391"/>
        <end position="410"/>
    </location>
</feature>
<dbReference type="GO" id="GO:0005886">
    <property type="term" value="C:plasma membrane"/>
    <property type="evidence" value="ECO:0007669"/>
    <property type="project" value="UniProtKB-SubCell"/>
</dbReference>
<dbReference type="SUPFAM" id="SSF53850">
    <property type="entry name" value="Periplasmic binding protein-like II"/>
    <property type="match status" value="1"/>
</dbReference>
<keyword evidence="4 6" id="KW-1133">Transmembrane helix</keyword>
<evidence type="ECO:0000256" key="1">
    <source>
        <dbReference type="ARBA" id="ARBA00004651"/>
    </source>
</evidence>
<protein>
    <submittedName>
        <fullName evidence="8">ABC transporter permease</fullName>
    </submittedName>
</protein>
<dbReference type="InterPro" id="IPR051449">
    <property type="entry name" value="ABC-2_transporter_component"/>
</dbReference>
<feature type="transmembrane region" description="Helical" evidence="6">
    <location>
        <begin position="234"/>
        <end position="264"/>
    </location>
</feature>
<organism evidence="8 9">
    <name type="scientific">Croceimicrobium hydrocarbonivorans</name>
    <dbReference type="NCBI Taxonomy" id="2761580"/>
    <lineage>
        <taxon>Bacteria</taxon>
        <taxon>Pseudomonadati</taxon>
        <taxon>Bacteroidota</taxon>
        <taxon>Flavobacteriia</taxon>
        <taxon>Flavobacteriales</taxon>
        <taxon>Owenweeksiaceae</taxon>
        <taxon>Croceimicrobium</taxon>
    </lineage>
</organism>
<gene>
    <name evidence="8" type="ORF">H4K34_13155</name>
</gene>
<keyword evidence="2" id="KW-1003">Cell membrane</keyword>
<dbReference type="AlphaFoldDB" id="A0A7H0VC71"/>
<name>A0A7H0VC71_9FLAO</name>
<accession>A0A7H0VC71</accession>
<evidence type="ECO:0000256" key="3">
    <source>
        <dbReference type="ARBA" id="ARBA00022692"/>
    </source>
</evidence>
<comment type="subcellular location">
    <subcellularLocation>
        <location evidence="1">Cell membrane</location>
        <topology evidence="1">Multi-pass membrane protein</topology>
    </subcellularLocation>
</comment>
<evidence type="ECO:0000256" key="6">
    <source>
        <dbReference type="SAM" id="Phobius"/>
    </source>
</evidence>
<evidence type="ECO:0000313" key="9">
    <source>
        <dbReference type="Proteomes" id="UP000516305"/>
    </source>
</evidence>
<evidence type="ECO:0000256" key="5">
    <source>
        <dbReference type="ARBA" id="ARBA00023136"/>
    </source>
</evidence>
<dbReference type="InterPro" id="IPR013525">
    <property type="entry name" value="ABC2_TM"/>
</dbReference>
<keyword evidence="9" id="KW-1185">Reference proteome</keyword>
<dbReference type="Proteomes" id="UP000516305">
    <property type="component" value="Chromosome"/>
</dbReference>
<feature type="domain" description="ABC-2 type transporter transmembrane" evidence="7">
    <location>
        <begin position="20"/>
        <end position="410"/>
    </location>
</feature>
<evidence type="ECO:0000259" key="7">
    <source>
        <dbReference type="Pfam" id="PF12698"/>
    </source>
</evidence>
<evidence type="ECO:0000313" key="8">
    <source>
        <dbReference type="EMBL" id="QNR23319.1"/>
    </source>
</evidence>
<sequence>MKNLGLIIRREFLTRVRKPSFIILTLLAPILMAAVMFLPAYLATLPGDEKVITILDESYLMDIYDKGNEEISFKYLNPKDFDFETAKALVEGREDYAFVHVPVSEGGDPDFIARNIRVFRAGDLSLSVESYLERSLEKYIQKEKLKAEGVDPEVVARTKTQVNLRIINTEEGRETENATIVKMGIGYVAAFAIYLFIFIYGAQIMRGVIEEKTNRIMELMVSSIRPFELMMGKILGIGALALLQFVIWIGLGLLIFTIFTAVFIDPSLSSGTAVQMEGMNALPDNAAFDIYRSLQSIPFTKVLLSFLYYFFGGYLLYGALFAAIGSAVDKETDSQQFMLPLTIPLILSLIVILRALDNPDGSLAVWMSMIPLTSPLVMMARVPFDVPTWQLLLSMGILAITFFGSVWLAAKIYRVGILMYGKKPTFKELYRWTRYKN</sequence>
<feature type="transmembrane region" description="Helical" evidence="6">
    <location>
        <begin position="337"/>
        <end position="356"/>
    </location>
</feature>
<proteinExistence type="predicted"/>
<evidence type="ECO:0000256" key="4">
    <source>
        <dbReference type="ARBA" id="ARBA00022989"/>
    </source>
</evidence>
<dbReference type="KEGG" id="chyd:H4K34_13155"/>
<feature type="transmembrane region" description="Helical" evidence="6">
    <location>
        <begin position="184"/>
        <end position="202"/>
    </location>
</feature>
<keyword evidence="5 6" id="KW-0472">Membrane</keyword>